<dbReference type="AlphaFoldDB" id="A0AA40GAG9"/>
<dbReference type="Proteomes" id="UP001177670">
    <property type="component" value="Unassembled WGS sequence"/>
</dbReference>
<organism evidence="1 2">
    <name type="scientific">Melipona bicolor</name>
    <dbReference type="NCBI Taxonomy" id="60889"/>
    <lineage>
        <taxon>Eukaryota</taxon>
        <taxon>Metazoa</taxon>
        <taxon>Ecdysozoa</taxon>
        <taxon>Arthropoda</taxon>
        <taxon>Hexapoda</taxon>
        <taxon>Insecta</taxon>
        <taxon>Pterygota</taxon>
        <taxon>Neoptera</taxon>
        <taxon>Endopterygota</taxon>
        <taxon>Hymenoptera</taxon>
        <taxon>Apocrita</taxon>
        <taxon>Aculeata</taxon>
        <taxon>Apoidea</taxon>
        <taxon>Anthophila</taxon>
        <taxon>Apidae</taxon>
        <taxon>Melipona</taxon>
    </lineage>
</organism>
<gene>
    <name evidence="1" type="ORF">K0M31_011774</name>
</gene>
<name>A0AA40GAG9_9HYME</name>
<proteinExistence type="predicted"/>
<comment type="caution">
    <text evidence="1">The sequence shown here is derived from an EMBL/GenBank/DDBJ whole genome shotgun (WGS) entry which is preliminary data.</text>
</comment>
<sequence>DRRSRVSGKFQTLLGVLVNASRLNVLKLILSEDEDPFQRNSIFDDSEQLINWEFEKVGNDTKDSPNCEYPNIASYPRLRQYESGI</sequence>
<feature type="non-terminal residue" evidence="1">
    <location>
        <position position="1"/>
    </location>
</feature>
<evidence type="ECO:0000313" key="2">
    <source>
        <dbReference type="Proteomes" id="UP001177670"/>
    </source>
</evidence>
<dbReference type="EMBL" id="JAHYIQ010000003">
    <property type="protein sequence ID" value="KAK1133989.1"/>
    <property type="molecule type" value="Genomic_DNA"/>
</dbReference>
<evidence type="ECO:0000313" key="1">
    <source>
        <dbReference type="EMBL" id="KAK1133989.1"/>
    </source>
</evidence>
<protein>
    <submittedName>
        <fullName evidence="1">Uncharacterized protein</fullName>
    </submittedName>
</protein>
<keyword evidence="2" id="KW-1185">Reference proteome</keyword>
<accession>A0AA40GAG9</accession>
<reference evidence="1" key="1">
    <citation type="submission" date="2021-10" db="EMBL/GenBank/DDBJ databases">
        <title>Melipona bicolor Genome sequencing and assembly.</title>
        <authorList>
            <person name="Araujo N.S."/>
            <person name="Arias M.C."/>
        </authorList>
    </citation>
    <scope>NUCLEOTIDE SEQUENCE</scope>
    <source>
        <strain evidence="1">USP_2M_L1-L4_2017</strain>
        <tissue evidence="1">Whole body</tissue>
    </source>
</reference>